<reference evidence="1 2" key="1">
    <citation type="journal article" date="2015" name="Nature">
        <title>rRNA introns, odd ribosomes, and small enigmatic genomes across a large radiation of phyla.</title>
        <authorList>
            <person name="Brown C.T."/>
            <person name="Hug L.A."/>
            <person name="Thomas B.C."/>
            <person name="Sharon I."/>
            <person name="Castelle C.J."/>
            <person name="Singh A."/>
            <person name="Wilkins M.J."/>
            <person name="Williams K.H."/>
            <person name="Banfield J.F."/>
        </authorList>
    </citation>
    <scope>NUCLEOTIDE SEQUENCE [LARGE SCALE GENOMIC DNA]</scope>
</reference>
<protein>
    <submittedName>
        <fullName evidence="1">Uncharacterized protein</fullName>
    </submittedName>
</protein>
<evidence type="ECO:0000313" key="2">
    <source>
        <dbReference type="Proteomes" id="UP000034067"/>
    </source>
</evidence>
<gene>
    <name evidence="1" type="ORF">UX48_C0028G0003</name>
</gene>
<evidence type="ECO:0000313" key="1">
    <source>
        <dbReference type="EMBL" id="KKU34647.1"/>
    </source>
</evidence>
<sequence>MFIFLKFDLWITQGLGLKIRAARRKIFSCQTLTPRSPTAAEGSHKIAAPRLGGARNDEFVVKV</sequence>
<proteinExistence type="predicted"/>
<dbReference type="Proteomes" id="UP000034067">
    <property type="component" value="Unassembled WGS sequence"/>
</dbReference>
<accession>A0A0G1PPR6</accession>
<dbReference type="EMBL" id="LCMJ01000028">
    <property type="protein sequence ID" value="KKU34647.1"/>
    <property type="molecule type" value="Genomic_DNA"/>
</dbReference>
<dbReference type="AlphaFoldDB" id="A0A0G1PPR6"/>
<comment type="caution">
    <text evidence="1">The sequence shown here is derived from an EMBL/GenBank/DDBJ whole genome shotgun (WGS) entry which is preliminary data.</text>
</comment>
<organism evidence="1 2">
    <name type="scientific">Candidatus Azambacteria bacterium GW2011_GWB1_46_27</name>
    <dbReference type="NCBI Taxonomy" id="1618617"/>
    <lineage>
        <taxon>Bacteria</taxon>
        <taxon>Candidatus Azamiibacteriota</taxon>
    </lineage>
</organism>
<name>A0A0G1PPR6_9BACT</name>